<evidence type="ECO:0000313" key="3">
    <source>
        <dbReference type="EnsemblPlants" id="AET03418"/>
    </source>
</evidence>
<keyword evidence="2" id="KW-0238">DNA-binding</keyword>
<dbReference type="InterPro" id="IPR006455">
    <property type="entry name" value="Homeodomain_ZF_HD"/>
</dbReference>
<sequence>MEQKATMKNKNKKKNINKIREGGHILREDLEQNVHHVVEPINGGGEGSSQSKKRFRSRFTHEQREKMLDFAGARGWKIQKRDENVVKEFRNEIGVKLQVFKAWVQNNKHTLGKKP</sequence>
<dbReference type="GO" id="GO:0000976">
    <property type="term" value="F:transcription cis-regulatory region binding"/>
    <property type="evidence" value="ECO:0000318"/>
    <property type="project" value="GO_Central"/>
</dbReference>
<organism evidence="2 4">
    <name type="scientific">Medicago truncatula</name>
    <name type="common">Barrel medic</name>
    <name type="synonym">Medicago tribuloides</name>
    <dbReference type="NCBI Taxonomy" id="3880"/>
    <lineage>
        <taxon>Eukaryota</taxon>
        <taxon>Viridiplantae</taxon>
        <taxon>Streptophyta</taxon>
        <taxon>Embryophyta</taxon>
        <taxon>Tracheophyta</taxon>
        <taxon>Spermatophyta</taxon>
        <taxon>Magnoliopsida</taxon>
        <taxon>eudicotyledons</taxon>
        <taxon>Gunneridae</taxon>
        <taxon>Pentapetalae</taxon>
        <taxon>rosids</taxon>
        <taxon>fabids</taxon>
        <taxon>Fabales</taxon>
        <taxon>Fabaceae</taxon>
        <taxon>Papilionoideae</taxon>
        <taxon>50 kb inversion clade</taxon>
        <taxon>NPAAA clade</taxon>
        <taxon>Hologalegina</taxon>
        <taxon>IRL clade</taxon>
        <taxon>Trifolieae</taxon>
        <taxon>Medicago</taxon>
    </lineage>
</organism>
<dbReference type="GO" id="GO:0003700">
    <property type="term" value="F:DNA-binding transcription factor activity"/>
    <property type="evidence" value="ECO:0000318"/>
    <property type="project" value="GO_Central"/>
</dbReference>
<dbReference type="PaxDb" id="3880-AET03418"/>
<dbReference type="Gene3D" id="1.10.10.60">
    <property type="entry name" value="Homeodomain-like"/>
    <property type="match status" value="1"/>
</dbReference>
<dbReference type="SUPFAM" id="SSF46689">
    <property type="entry name" value="Homeodomain-like"/>
    <property type="match status" value="1"/>
</dbReference>
<protein>
    <submittedName>
        <fullName evidence="2">Homeobox domain, ZF-HD class protein</fullName>
    </submittedName>
</protein>
<feature type="compositionally biased region" description="Basic residues" evidence="1">
    <location>
        <begin position="7"/>
        <end position="17"/>
    </location>
</feature>
<proteinExistence type="predicted"/>
<dbReference type="AlphaFoldDB" id="G7LJC2"/>
<dbReference type="InterPro" id="IPR009057">
    <property type="entry name" value="Homeodomain-like_sf"/>
</dbReference>
<dbReference type="EnsemblPlants" id="AET03418">
    <property type="protein sequence ID" value="AET03418"/>
    <property type="gene ID" value="MTR_8g069380"/>
</dbReference>
<dbReference type="HOGENOM" id="CLU_2112556_0_0_1"/>
<evidence type="ECO:0000313" key="2">
    <source>
        <dbReference type="EMBL" id="AET03418.1"/>
    </source>
</evidence>
<feature type="region of interest" description="Disordered" evidence="1">
    <location>
        <begin position="1"/>
        <end position="21"/>
    </location>
</feature>
<dbReference type="STRING" id="3880.G7LJC2"/>
<reference evidence="3" key="3">
    <citation type="submission" date="2015-04" db="UniProtKB">
        <authorList>
            <consortium name="EnsemblPlants"/>
        </authorList>
    </citation>
    <scope>IDENTIFICATION</scope>
    <source>
        <strain evidence="3">cv. Jemalong A17</strain>
    </source>
</reference>
<feature type="region of interest" description="Disordered" evidence="1">
    <location>
        <begin position="39"/>
        <end position="59"/>
    </location>
</feature>
<reference evidence="2 4" key="2">
    <citation type="journal article" date="2014" name="BMC Genomics">
        <title>An improved genome release (version Mt4.0) for the model legume Medicago truncatula.</title>
        <authorList>
            <person name="Tang H."/>
            <person name="Krishnakumar V."/>
            <person name="Bidwell S."/>
            <person name="Rosen B."/>
            <person name="Chan A."/>
            <person name="Zhou S."/>
            <person name="Gentzbittel L."/>
            <person name="Childs K.L."/>
            <person name="Yandell M."/>
            <person name="Gundlach H."/>
            <person name="Mayer K.F."/>
            <person name="Schwartz D.C."/>
            <person name="Town C.D."/>
        </authorList>
    </citation>
    <scope>GENOME REANNOTATION</scope>
    <source>
        <strain evidence="3 4">cv. Jemalong A17</strain>
    </source>
</reference>
<dbReference type="GO" id="GO:0006355">
    <property type="term" value="P:regulation of DNA-templated transcription"/>
    <property type="evidence" value="ECO:0000318"/>
    <property type="project" value="GO_Central"/>
</dbReference>
<dbReference type="PANTHER" id="PTHR31948:SF140">
    <property type="entry name" value="ZINC-FINGER HOMEODOMAIN PROTEIN 2"/>
    <property type="match status" value="1"/>
</dbReference>
<name>G7LJC2_MEDTR</name>
<evidence type="ECO:0000313" key="4">
    <source>
        <dbReference type="Proteomes" id="UP000002051"/>
    </source>
</evidence>
<gene>
    <name evidence="2" type="ordered locus">MTR_8g069380</name>
</gene>
<dbReference type="Proteomes" id="UP000002051">
    <property type="component" value="Chromosome 8"/>
</dbReference>
<dbReference type="EMBL" id="CM001224">
    <property type="protein sequence ID" value="AET03418.1"/>
    <property type="molecule type" value="Genomic_DNA"/>
</dbReference>
<keyword evidence="4" id="KW-1185">Reference proteome</keyword>
<dbReference type="PANTHER" id="PTHR31948">
    <property type="entry name" value="ZINC-FINGER HOMEODOMAIN PROTEIN 2"/>
    <property type="match status" value="1"/>
</dbReference>
<accession>G7LJC2</accession>
<dbReference type="NCBIfam" id="TIGR01565">
    <property type="entry name" value="homeo_ZF_HD"/>
    <property type="match status" value="1"/>
</dbReference>
<keyword evidence="2" id="KW-0371">Homeobox</keyword>
<evidence type="ECO:0000256" key="1">
    <source>
        <dbReference type="SAM" id="MobiDB-lite"/>
    </source>
</evidence>
<reference evidence="2 4" key="1">
    <citation type="journal article" date="2011" name="Nature">
        <title>The Medicago genome provides insight into the evolution of rhizobial symbioses.</title>
        <authorList>
            <person name="Young N.D."/>
            <person name="Debelle F."/>
            <person name="Oldroyd G.E."/>
            <person name="Geurts R."/>
            <person name="Cannon S.B."/>
            <person name="Udvardi M.K."/>
            <person name="Benedito V.A."/>
            <person name="Mayer K.F."/>
            <person name="Gouzy J."/>
            <person name="Schoof H."/>
            <person name="Van de Peer Y."/>
            <person name="Proost S."/>
            <person name="Cook D.R."/>
            <person name="Meyers B.C."/>
            <person name="Spannagl M."/>
            <person name="Cheung F."/>
            <person name="De Mita S."/>
            <person name="Krishnakumar V."/>
            <person name="Gundlach H."/>
            <person name="Zhou S."/>
            <person name="Mudge J."/>
            <person name="Bharti A.K."/>
            <person name="Murray J.D."/>
            <person name="Naoumkina M.A."/>
            <person name="Rosen B."/>
            <person name="Silverstein K.A."/>
            <person name="Tang H."/>
            <person name="Rombauts S."/>
            <person name="Zhao P.X."/>
            <person name="Zhou P."/>
            <person name="Barbe V."/>
            <person name="Bardou P."/>
            <person name="Bechner M."/>
            <person name="Bellec A."/>
            <person name="Berger A."/>
            <person name="Berges H."/>
            <person name="Bidwell S."/>
            <person name="Bisseling T."/>
            <person name="Choisne N."/>
            <person name="Couloux A."/>
            <person name="Denny R."/>
            <person name="Deshpande S."/>
            <person name="Dai X."/>
            <person name="Doyle J.J."/>
            <person name="Dudez A.M."/>
            <person name="Farmer A.D."/>
            <person name="Fouteau S."/>
            <person name="Franken C."/>
            <person name="Gibelin C."/>
            <person name="Gish J."/>
            <person name="Goldstein S."/>
            <person name="Gonzalez A.J."/>
            <person name="Green P.J."/>
            <person name="Hallab A."/>
            <person name="Hartog M."/>
            <person name="Hua A."/>
            <person name="Humphray S.J."/>
            <person name="Jeong D.H."/>
            <person name="Jing Y."/>
            <person name="Jocker A."/>
            <person name="Kenton S.M."/>
            <person name="Kim D.J."/>
            <person name="Klee K."/>
            <person name="Lai H."/>
            <person name="Lang C."/>
            <person name="Lin S."/>
            <person name="Macmil S.L."/>
            <person name="Magdelenat G."/>
            <person name="Matthews L."/>
            <person name="McCorrison J."/>
            <person name="Monaghan E.L."/>
            <person name="Mun J.H."/>
            <person name="Najar F.Z."/>
            <person name="Nicholson C."/>
            <person name="Noirot C."/>
            <person name="O'Bleness M."/>
            <person name="Paule C.R."/>
            <person name="Poulain J."/>
            <person name="Prion F."/>
            <person name="Qin B."/>
            <person name="Qu C."/>
            <person name="Retzel E.F."/>
            <person name="Riddle C."/>
            <person name="Sallet E."/>
            <person name="Samain S."/>
            <person name="Samson N."/>
            <person name="Sanders I."/>
            <person name="Saurat O."/>
            <person name="Scarpelli C."/>
            <person name="Schiex T."/>
            <person name="Segurens B."/>
            <person name="Severin A.J."/>
            <person name="Sherrier D.J."/>
            <person name="Shi R."/>
            <person name="Sims S."/>
            <person name="Singer S.R."/>
            <person name="Sinharoy S."/>
            <person name="Sterck L."/>
            <person name="Viollet A."/>
            <person name="Wang B.B."/>
            <person name="Wang K."/>
            <person name="Wang M."/>
            <person name="Wang X."/>
            <person name="Warfsmann J."/>
            <person name="Weissenbach J."/>
            <person name="White D.D."/>
            <person name="White J.D."/>
            <person name="Wiley G.B."/>
            <person name="Wincker P."/>
            <person name="Xing Y."/>
            <person name="Yang L."/>
            <person name="Yao Z."/>
            <person name="Ying F."/>
            <person name="Zhai J."/>
            <person name="Zhou L."/>
            <person name="Zuber A."/>
            <person name="Denarie J."/>
            <person name="Dixon R.A."/>
            <person name="May G.D."/>
            <person name="Schwartz D.C."/>
            <person name="Rogers J."/>
            <person name="Quetier F."/>
            <person name="Town C.D."/>
            <person name="Roe B.A."/>
        </authorList>
    </citation>
    <scope>NUCLEOTIDE SEQUENCE [LARGE SCALE GENOMIC DNA]</scope>
    <source>
        <strain evidence="2">A17</strain>
        <strain evidence="3 4">cv. Jemalong A17</strain>
    </source>
</reference>
<dbReference type="GO" id="GO:0005634">
    <property type="term" value="C:nucleus"/>
    <property type="evidence" value="ECO:0000318"/>
    <property type="project" value="GO_Central"/>
</dbReference>